<evidence type="ECO:0000313" key="3">
    <source>
        <dbReference type="WBParaSite" id="PSU_v2.g13249.t1"/>
    </source>
</evidence>
<dbReference type="PANTHER" id="PTHR16469:SF27">
    <property type="entry name" value="UBIQUITIN-ASSOCIATED AND SH3 DOMAIN-CONTAINING BA-RELATED"/>
    <property type="match status" value="1"/>
</dbReference>
<accession>A0A914Y6H3</accession>
<dbReference type="Gene3D" id="3.40.50.1240">
    <property type="entry name" value="Phosphoglycerate mutase-like"/>
    <property type="match status" value="1"/>
</dbReference>
<dbReference type="InterPro" id="IPR029033">
    <property type="entry name" value="His_PPase_superfam"/>
</dbReference>
<evidence type="ECO:0000256" key="1">
    <source>
        <dbReference type="SAM" id="MobiDB-lite"/>
    </source>
</evidence>
<dbReference type="AlphaFoldDB" id="A0A914Y6H3"/>
<reference evidence="3" key="1">
    <citation type="submission" date="2022-11" db="UniProtKB">
        <authorList>
            <consortium name="WormBaseParasite"/>
        </authorList>
    </citation>
    <scope>IDENTIFICATION</scope>
</reference>
<evidence type="ECO:0000313" key="2">
    <source>
        <dbReference type="Proteomes" id="UP000887577"/>
    </source>
</evidence>
<dbReference type="InterPro" id="IPR051710">
    <property type="entry name" value="Phosphatase_SH3-domain"/>
</dbReference>
<dbReference type="WBParaSite" id="PSU_v2.g13249.t1">
    <property type="protein sequence ID" value="PSU_v2.g13249.t1"/>
    <property type="gene ID" value="PSU_v2.g13249"/>
</dbReference>
<dbReference type="GO" id="GO:0016791">
    <property type="term" value="F:phosphatase activity"/>
    <property type="evidence" value="ECO:0007669"/>
    <property type="project" value="UniProtKB-ARBA"/>
</dbReference>
<protein>
    <submittedName>
        <fullName evidence="3">Uncharacterized protein</fullName>
    </submittedName>
</protein>
<dbReference type="CDD" id="cd07040">
    <property type="entry name" value="HP"/>
    <property type="match status" value="1"/>
</dbReference>
<keyword evidence="2" id="KW-1185">Reference proteome</keyword>
<dbReference type="PANTHER" id="PTHR16469">
    <property type="entry name" value="UBIQUITIN-ASSOCIATED AND SH3 DOMAIN-CONTAINING BA-RELATED"/>
    <property type="match status" value="1"/>
</dbReference>
<dbReference type="Proteomes" id="UP000887577">
    <property type="component" value="Unplaced"/>
</dbReference>
<proteinExistence type="predicted"/>
<dbReference type="SUPFAM" id="SSF53254">
    <property type="entry name" value="Phosphoglycerate mutase-like"/>
    <property type="match status" value="1"/>
</dbReference>
<organism evidence="2 3">
    <name type="scientific">Panagrolaimus superbus</name>
    <dbReference type="NCBI Taxonomy" id="310955"/>
    <lineage>
        <taxon>Eukaryota</taxon>
        <taxon>Metazoa</taxon>
        <taxon>Ecdysozoa</taxon>
        <taxon>Nematoda</taxon>
        <taxon>Chromadorea</taxon>
        <taxon>Rhabditida</taxon>
        <taxon>Tylenchina</taxon>
        <taxon>Panagrolaimomorpha</taxon>
        <taxon>Panagrolaimoidea</taxon>
        <taxon>Panagrolaimidae</taxon>
        <taxon>Panagrolaimus</taxon>
    </lineage>
</organism>
<sequence>MNGRTKESTIPPEDGPQKTNFNSNAFKVASFDRPKSLQNRKLIALIRNGERIDRVFPEWLNLNFTDTGKYLPTDLNQPIEMLQRSGGVGDYLDDSPITEIGGLTSHILGRSFRLHDIWPLQKIFCSPSLRCVQSSVSFVKGLNKDIKICIEPGLFDWTKWYKAIPKLVFDFLNA</sequence>
<feature type="region of interest" description="Disordered" evidence="1">
    <location>
        <begin position="1"/>
        <end position="22"/>
    </location>
</feature>
<name>A0A914Y6H3_9BILA</name>